<protein>
    <submittedName>
        <fullName evidence="3">FliM/FliN family flagellar motor switch protein</fullName>
    </submittedName>
</protein>
<dbReference type="RefSeq" id="WP_202689849.1">
    <property type="nucleotide sequence ID" value="NZ_JAESVN010000009.1"/>
</dbReference>
<evidence type="ECO:0000259" key="2">
    <source>
        <dbReference type="Pfam" id="PF01052"/>
    </source>
</evidence>
<proteinExistence type="predicted"/>
<sequence>MEAIRRKLVPGQQQPRPQGGAAGGAWRLAFARAVQEAMGLELRFDSPRLAELSLAELLETLPERALIAMLEGPKGGLGLIVLGPGLMAGLIEMQTFGRLTATDPLPRRPTRTDAAMVTGVLDTALAGLAAALVTDPDRVWTDGFRITSHIEDPRPLGLLLEDIAYRTLTAEVVLGKAEKSGALILALPAMGCGRQPEIPAGAVVGTGAGAAAQALLFRAALSAQVEEAEVRLTAVIARLHLPLDRVMALRPGDSLPLGSARIDRVDLEGMDGLRIAGGKMGQSRGQRALRLNPDSRPAAREVMDNIARGAGPASLEADMRRLGTGT</sequence>
<feature type="compositionally biased region" description="Low complexity" evidence="1">
    <location>
        <begin position="10"/>
        <end position="19"/>
    </location>
</feature>
<accession>A0A8K0Y275</accession>
<dbReference type="AlphaFoldDB" id="A0A8K0Y275"/>
<dbReference type="Pfam" id="PF01052">
    <property type="entry name" value="FliMN_C"/>
    <property type="match status" value="1"/>
</dbReference>
<organism evidence="3 4">
    <name type="scientific">Szabonella alba</name>
    <dbReference type="NCBI Taxonomy" id="2804194"/>
    <lineage>
        <taxon>Bacteria</taxon>
        <taxon>Pseudomonadati</taxon>
        <taxon>Pseudomonadota</taxon>
        <taxon>Alphaproteobacteria</taxon>
        <taxon>Rhodobacterales</taxon>
        <taxon>Paracoccaceae</taxon>
        <taxon>Szabonella</taxon>
    </lineage>
</organism>
<gene>
    <name evidence="3" type="ORF">JL811_16735</name>
</gene>
<dbReference type="Proteomes" id="UP000648908">
    <property type="component" value="Unassembled WGS sequence"/>
</dbReference>
<evidence type="ECO:0000256" key="1">
    <source>
        <dbReference type="SAM" id="MobiDB-lite"/>
    </source>
</evidence>
<keyword evidence="3" id="KW-0966">Cell projection</keyword>
<keyword evidence="3" id="KW-0969">Cilium</keyword>
<dbReference type="SUPFAM" id="SSF101801">
    <property type="entry name" value="Surface presentation of antigens (SPOA)"/>
    <property type="match status" value="1"/>
</dbReference>
<reference evidence="3" key="1">
    <citation type="submission" date="2021-01" db="EMBL/GenBank/DDBJ databases">
        <title>Tabrizicola alba sp. nov. a motile alkaliphilic bacterium isolated from a soda lake.</title>
        <authorList>
            <person name="Szuroczki S."/>
            <person name="Abbaszade G."/>
            <person name="Schumann P."/>
            <person name="Toth E."/>
        </authorList>
    </citation>
    <scope>NUCLEOTIDE SEQUENCE</scope>
    <source>
        <strain evidence="3">DMG-N-6</strain>
    </source>
</reference>
<keyword evidence="3" id="KW-0282">Flagellum</keyword>
<dbReference type="InterPro" id="IPR036429">
    <property type="entry name" value="SpoA-like_sf"/>
</dbReference>
<dbReference type="EMBL" id="JAESVN010000009">
    <property type="protein sequence ID" value="MBL4918872.1"/>
    <property type="molecule type" value="Genomic_DNA"/>
</dbReference>
<dbReference type="Gene3D" id="2.30.330.10">
    <property type="entry name" value="SpoA-like"/>
    <property type="match status" value="1"/>
</dbReference>
<name>A0A8K0Y275_9RHOB</name>
<dbReference type="InterPro" id="IPR001543">
    <property type="entry name" value="FliN-like_C"/>
</dbReference>
<evidence type="ECO:0000313" key="3">
    <source>
        <dbReference type="EMBL" id="MBL4918872.1"/>
    </source>
</evidence>
<keyword evidence="4" id="KW-1185">Reference proteome</keyword>
<feature type="domain" description="Flagellar motor switch protein FliN-like C-terminal" evidence="2">
    <location>
        <begin position="224"/>
        <end position="291"/>
    </location>
</feature>
<evidence type="ECO:0000313" key="4">
    <source>
        <dbReference type="Proteomes" id="UP000648908"/>
    </source>
</evidence>
<comment type="caution">
    <text evidence="3">The sequence shown here is derived from an EMBL/GenBank/DDBJ whole genome shotgun (WGS) entry which is preliminary data.</text>
</comment>
<feature type="region of interest" description="Disordered" evidence="1">
    <location>
        <begin position="1"/>
        <end position="21"/>
    </location>
</feature>